<dbReference type="InterPro" id="IPR011042">
    <property type="entry name" value="6-blade_b-propeller_TolB-like"/>
</dbReference>
<dbReference type="Proteomes" id="UP000266669">
    <property type="component" value="Unassembled WGS sequence"/>
</dbReference>
<proteinExistence type="predicted"/>
<organism evidence="1 2">
    <name type="scientific">Leptospira stimsonii</name>
    <dbReference type="NCBI Taxonomy" id="2202203"/>
    <lineage>
        <taxon>Bacteria</taxon>
        <taxon>Pseudomonadati</taxon>
        <taxon>Spirochaetota</taxon>
        <taxon>Spirochaetia</taxon>
        <taxon>Leptospirales</taxon>
        <taxon>Leptospiraceae</taxon>
        <taxon>Leptospira</taxon>
    </lineage>
</organism>
<reference evidence="2" key="1">
    <citation type="submission" date="2018-05" db="EMBL/GenBank/DDBJ databases">
        <title>Leptospira yasudae sp. nov. and Leptospira stimsonii sp. nov., two pathogenic species of the genus Leptospira isolated from environmental sources.</title>
        <authorList>
            <person name="Casanovas-Massana A."/>
            <person name="Hamond C."/>
            <person name="Santos L.A."/>
            <person name="Hacker K.P."/>
            <person name="Balassiano I."/>
            <person name="Medeiros M.A."/>
            <person name="Reis M.G."/>
            <person name="Ko A.I."/>
            <person name="Wunder E.A."/>
        </authorList>
    </citation>
    <scope>NUCLEOTIDE SEQUENCE [LARGE SCALE GENOMIC DNA]</scope>
    <source>
        <strain evidence="2">AMB6-RJ</strain>
    </source>
</reference>
<evidence type="ECO:0000313" key="1">
    <source>
        <dbReference type="EMBL" id="RHX88509.1"/>
    </source>
</evidence>
<accession>A0A8B3CV00</accession>
<dbReference type="EMBL" id="QHCS01000001">
    <property type="protein sequence ID" value="RHX88509.1"/>
    <property type="molecule type" value="Genomic_DNA"/>
</dbReference>
<evidence type="ECO:0000313" key="2">
    <source>
        <dbReference type="Proteomes" id="UP000266669"/>
    </source>
</evidence>
<dbReference type="AlphaFoldDB" id="A0A8B3CV00"/>
<comment type="caution">
    <text evidence="1">The sequence shown here is derived from an EMBL/GenBank/DDBJ whole genome shotgun (WGS) entry which is preliminary data.</text>
</comment>
<dbReference type="PANTHER" id="PTHR46388">
    <property type="entry name" value="NHL REPEAT-CONTAINING PROTEIN 2"/>
    <property type="match status" value="1"/>
</dbReference>
<dbReference type="SUPFAM" id="SSF63825">
    <property type="entry name" value="YWTD domain"/>
    <property type="match status" value="1"/>
</dbReference>
<gene>
    <name evidence="1" type="ORF">DLM78_06105</name>
</gene>
<sequence length="1049" mass="106741">MVYYFRKTECWRASDLELPSVLKLYKKSDFSDTNIMKTLLKYFHCTSAIATILITFNCLGDRDSSNLSLKAILNIPGFITTNGVDLTPEPIGGTVVGLTGTGLILMNNGTDTINVTANGTFVFNEKVAGSASYNVTVRQNPFAPAQICSVSNGSGIVFSQPITNIQVICSVVGFSVQGTVTGLNGTGLTLQNNGADSTSISANGSFSFATKVVNGGTYNVTVSQNPSSISQTCSVSNGSGLIAGADITNVNITCSTNSFAVGGTVSGLSGTGLTLKNNGTDDIAISTNGTYTFPTGISSGGTFNVTVSQNPSSPTQTCSVTNGSGLISGSNKTNVDITCSTNSYTINGSVTGLNGTGLVLKNNGTDPTSITADGSFEFSTAIASGSTYTVTVSQNPTSLSQVCSVTNGSGLVSGANVTNVAVSCSTSSFGIGISVSGLSGTGLTLKNNGTDDLAVNSNTTYTFASPISSGGTYNVTVSQNPSSPTQTCSVTGGSGSVTSSAISGISVSCSTNSYTINGSASNVIGSGLVLKNNGTDPISITADGGFSFGTPVASGSAYNVTIQQNPSSPTQLCTLSNNSGTVSSSSITDVSVSCSAPLYQVGGTISGLAGSITLKNNGADTTTISSNGAFTMTTPIADTTSYNVTITGQPAGQTCYIAQPSGTIAAADVYTILINCVNGTTLGTLVSGNSVVASLPVTPYVENPATGSVDWFSGDPGGDPDTMLDGFGFASGSTPLGRLSNMYHITTDGINIYAVDYNTASPTVGKIRKINIATRTISTLAITMEVPKGITTDGIFLYITSQNHYIVKYNLMNNTYSTIAGFGGTSGSTDGVGTAARFNAPKGIATDGTYLYVADTGSNKIRKIKISDNTVTTIAGSGTAGTLDGLGTAAKFNQPSHLVYDSNKLYVTDTNSNNIKMIDLTTSPVTVTTIAGDPAGTSGNVVNATGTSARLTKPVALTLDGNYLYVVDGTTLLKKISRTAPYAVTNFLGCSPQPATSGASQSGGPDGGTIGTCQTNEGSFYNPKGIVTNGRSIFVVDMHPYLKLIRKID</sequence>
<name>A0A8B3CV00_9LEPT</name>
<dbReference type="Gene3D" id="2.120.10.30">
    <property type="entry name" value="TolB, C-terminal domain"/>
    <property type="match status" value="1"/>
</dbReference>
<protein>
    <submittedName>
        <fullName evidence="1">Uncharacterized protein</fullName>
    </submittedName>
</protein>
<dbReference type="PANTHER" id="PTHR46388:SF2">
    <property type="entry name" value="NHL REPEAT-CONTAINING PROTEIN 2"/>
    <property type="match status" value="1"/>
</dbReference>